<proteinExistence type="predicted"/>
<organism evidence="3 4">
    <name type="scientific">Nitrosopumilus ureiphilus</name>
    <dbReference type="NCBI Taxonomy" id="1470067"/>
    <lineage>
        <taxon>Archaea</taxon>
        <taxon>Nitrososphaerota</taxon>
        <taxon>Nitrososphaeria</taxon>
        <taxon>Nitrosopumilales</taxon>
        <taxon>Nitrosopumilaceae</taxon>
        <taxon>Nitrosopumilus</taxon>
    </lineage>
</organism>
<gene>
    <name evidence="3" type="ORF">C5F50_02015</name>
</gene>
<dbReference type="Proteomes" id="UP000509478">
    <property type="component" value="Chromosome"/>
</dbReference>
<evidence type="ECO:0000259" key="2">
    <source>
        <dbReference type="PROSITE" id="PS51898"/>
    </source>
</evidence>
<dbReference type="InterPro" id="IPR011010">
    <property type="entry name" value="DNA_brk_join_enz"/>
</dbReference>
<dbReference type="InterPro" id="IPR013762">
    <property type="entry name" value="Integrase-like_cat_sf"/>
</dbReference>
<evidence type="ECO:0000313" key="4">
    <source>
        <dbReference type="Proteomes" id="UP000509478"/>
    </source>
</evidence>
<evidence type="ECO:0000256" key="1">
    <source>
        <dbReference type="ARBA" id="ARBA00023172"/>
    </source>
</evidence>
<dbReference type="OrthoDB" id="3343at2157"/>
<dbReference type="SUPFAM" id="SSF56349">
    <property type="entry name" value="DNA breaking-rejoining enzymes"/>
    <property type="match status" value="1"/>
</dbReference>
<dbReference type="KEGG" id="nue:C5F50_02015"/>
<reference evidence="3 4" key="1">
    <citation type="submission" date="2018-02" db="EMBL/GenBank/DDBJ databases">
        <title>Complete genome of Nitrosopumilus ureaphilus PS0.</title>
        <authorList>
            <person name="Qin W."/>
            <person name="Zheng Y."/>
            <person name="Stahl D.A."/>
        </authorList>
    </citation>
    <scope>NUCLEOTIDE SEQUENCE [LARGE SCALE GENOMIC DNA]</scope>
    <source>
        <strain evidence="3 4">PS0</strain>
    </source>
</reference>
<keyword evidence="1" id="KW-0233">DNA recombination</keyword>
<dbReference type="GO" id="GO:0015074">
    <property type="term" value="P:DNA integration"/>
    <property type="evidence" value="ECO:0007669"/>
    <property type="project" value="InterPro"/>
</dbReference>
<dbReference type="PANTHER" id="PTHR30349:SF87">
    <property type="entry name" value="TRANSPOSASE A"/>
    <property type="match status" value="1"/>
</dbReference>
<protein>
    <submittedName>
        <fullName evidence="3">Integrase</fullName>
    </submittedName>
</protein>
<name>A0A7D5R9W6_9ARCH</name>
<dbReference type="EMBL" id="CP026995">
    <property type="protein sequence ID" value="QLH05984.1"/>
    <property type="molecule type" value="Genomic_DNA"/>
</dbReference>
<dbReference type="RefSeq" id="WP_179372046.1">
    <property type="nucleotide sequence ID" value="NZ_CP026995.1"/>
</dbReference>
<dbReference type="PANTHER" id="PTHR30349">
    <property type="entry name" value="PHAGE INTEGRASE-RELATED"/>
    <property type="match status" value="1"/>
</dbReference>
<dbReference type="GO" id="GO:0003677">
    <property type="term" value="F:DNA binding"/>
    <property type="evidence" value="ECO:0007669"/>
    <property type="project" value="InterPro"/>
</dbReference>
<sequence length="454" mass="52124">MARLKQNAGPSMDLYKLDRQLDRIWGQIRSELSKQDTKLLDDYDTEMVNVGLGKATRLKHLKVLLSLSRRTIKNWNKMTVNDISSLVKKIMDTYGDANGAETESSRDFKKVLKIFFRWHKLGSREYKEVGDPPETARIRLKKPKDKIARENLLDEDDRTRLLHACGENLRDKAFIDVHSEAGTRPGEILSLRLGHVKFDEYGAIIHVDGKTGARPIRLVTSTPNLSAWINSHPLRDDPEAPLWILLDKDNYGNPMTYPAATEMISRRCKIAHITKRVNLKLFRHSEATATAKFLTESEMRKRHGWTNSSNMTSKYVHLVDSDVEEKILSHYGIIKKDDDQNDLPKTCHICETRNSSHSVTCSKCGRPLNLKTALELDVREQKIDEKLESLSKTVEENKLVMMHFSKLFASSPPKFPNNDEGYLISQVLKFMGYEEIHKKAEEKLATLYPYPYPS</sequence>
<dbReference type="InterPro" id="IPR050090">
    <property type="entry name" value="Tyrosine_recombinase_XerCD"/>
</dbReference>
<dbReference type="InterPro" id="IPR002104">
    <property type="entry name" value="Integrase_catalytic"/>
</dbReference>
<dbReference type="AlphaFoldDB" id="A0A7D5R9W6"/>
<dbReference type="Gene3D" id="1.10.443.10">
    <property type="entry name" value="Intergrase catalytic core"/>
    <property type="match status" value="1"/>
</dbReference>
<accession>A0A7D5R9W6</accession>
<dbReference type="GeneID" id="56066798"/>
<dbReference type="Pfam" id="PF00589">
    <property type="entry name" value="Phage_integrase"/>
    <property type="match status" value="1"/>
</dbReference>
<feature type="domain" description="Tyr recombinase" evidence="2">
    <location>
        <begin position="148"/>
        <end position="329"/>
    </location>
</feature>
<evidence type="ECO:0000313" key="3">
    <source>
        <dbReference type="EMBL" id="QLH05984.1"/>
    </source>
</evidence>
<dbReference type="PROSITE" id="PS51898">
    <property type="entry name" value="TYR_RECOMBINASE"/>
    <property type="match status" value="1"/>
</dbReference>
<keyword evidence="4" id="KW-1185">Reference proteome</keyword>
<dbReference type="GO" id="GO:0006310">
    <property type="term" value="P:DNA recombination"/>
    <property type="evidence" value="ECO:0007669"/>
    <property type="project" value="UniProtKB-KW"/>
</dbReference>